<reference evidence="1 2" key="1">
    <citation type="journal article" date="2012" name="Science">
        <title>The Paleozoic origin of enzymatic lignin decomposition reconstructed from 31 fungal genomes.</title>
        <authorList>
            <person name="Floudas D."/>
            <person name="Binder M."/>
            <person name="Riley R."/>
            <person name="Barry K."/>
            <person name="Blanchette R.A."/>
            <person name="Henrissat B."/>
            <person name="Martinez A.T."/>
            <person name="Otillar R."/>
            <person name="Spatafora J.W."/>
            <person name="Yadav J.S."/>
            <person name="Aerts A."/>
            <person name="Benoit I."/>
            <person name="Boyd A."/>
            <person name="Carlson A."/>
            <person name="Copeland A."/>
            <person name="Coutinho P.M."/>
            <person name="de Vries R.P."/>
            <person name="Ferreira P."/>
            <person name="Findley K."/>
            <person name="Foster B."/>
            <person name="Gaskell J."/>
            <person name="Glotzer D."/>
            <person name="Gorecki P."/>
            <person name="Heitman J."/>
            <person name="Hesse C."/>
            <person name="Hori C."/>
            <person name="Igarashi K."/>
            <person name="Jurgens J.A."/>
            <person name="Kallen N."/>
            <person name="Kersten P."/>
            <person name="Kohler A."/>
            <person name="Kuees U."/>
            <person name="Kumar T.K.A."/>
            <person name="Kuo A."/>
            <person name="LaButti K."/>
            <person name="Larrondo L.F."/>
            <person name="Lindquist E."/>
            <person name="Ling A."/>
            <person name="Lombard V."/>
            <person name="Lucas S."/>
            <person name="Lundell T."/>
            <person name="Martin R."/>
            <person name="McLaughlin D.J."/>
            <person name="Morgenstern I."/>
            <person name="Morin E."/>
            <person name="Murat C."/>
            <person name="Nagy L.G."/>
            <person name="Nolan M."/>
            <person name="Ohm R.A."/>
            <person name="Patyshakuliyeva A."/>
            <person name="Rokas A."/>
            <person name="Ruiz-Duenas F.J."/>
            <person name="Sabat G."/>
            <person name="Salamov A."/>
            <person name="Samejima M."/>
            <person name="Schmutz J."/>
            <person name="Slot J.C."/>
            <person name="St John F."/>
            <person name="Stenlid J."/>
            <person name="Sun H."/>
            <person name="Sun S."/>
            <person name="Syed K."/>
            <person name="Tsang A."/>
            <person name="Wiebenga A."/>
            <person name="Young D."/>
            <person name="Pisabarro A."/>
            <person name="Eastwood D.C."/>
            <person name="Martin F."/>
            <person name="Cullen D."/>
            <person name="Grigoriev I.V."/>
            <person name="Hibbett D.S."/>
        </authorList>
    </citation>
    <scope>NUCLEOTIDE SEQUENCE</scope>
    <source>
        <strain evidence="2">FP-58527</strain>
    </source>
</reference>
<evidence type="ECO:0000313" key="1">
    <source>
        <dbReference type="EMBL" id="EPS95669.1"/>
    </source>
</evidence>
<dbReference type="EMBL" id="KE504203">
    <property type="protein sequence ID" value="EPS95669.1"/>
    <property type="molecule type" value="Genomic_DNA"/>
</dbReference>
<name>S8FAR0_FOMSC</name>
<sequence>MHLGVHRKFHEKITTRSSVGAPHMTVMISSSFSIASGSSSYLVPVPRPSARGSHQPASCIVVSHRKVLVALRSDSVHGVPTLDGVDPGKVGKRNYGFVVGNRIVDTD</sequence>
<dbReference type="AlphaFoldDB" id="S8FAR0"/>
<proteinExistence type="predicted"/>
<accession>S8FAR0</accession>
<gene>
    <name evidence="1" type="ORF">FOMPIDRAFT_1054016</name>
</gene>
<evidence type="ECO:0000313" key="2">
    <source>
        <dbReference type="Proteomes" id="UP000015241"/>
    </source>
</evidence>
<keyword evidence="2" id="KW-1185">Reference proteome</keyword>
<dbReference type="OrthoDB" id="288942at2759"/>
<dbReference type="InParanoid" id="S8FAR0"/>
<protein>
    <submittedName>
        <fullName evidence="1">Uncharacterized protein</fullName>
    </submittedName>
</protein>
<organism evidence="1 2">
    <name type="scientific">Fomitopsis schrenkii</name>
    <name type="common">Brown rot fungus</name>
    <dbReference type="NCBI Taxonomy" id="2126942"/>
    <lineage>
        <taxon>Eukaryota</taxon>
        <taxon>Fungi</taxon>
        <taxon>Dikarya</taxon>
        <taxon>Basidiomycota</taxon>
        <taxon>Agaricomycotina</taxon>
        <taxon>Agaricomycetes</taxon>
        <taxon>Polyporales</taxon>
        <taxon>Fomitopsis</taxon>
    </lineage>
</organism>
<dbReference type="Proteomes" id="UP000015241">
    <property type="component" value="Unassembled WGS sequence"/>
</dbReference>
<dbReference type="HOGENOM" id="CLU_2210088_0_0_1"/>